<dbReference type="Pfam" id="PF20108">
    <property type="entry name" value="DUF6498"/>
    <property type="match status" value="1"/>
</dbReference>
<evidence type="ECO:0000313" key="3">
    <source>
        <dbReference type="Proteomes" id="UP001597075"/>
    </source>
</evidence>
<dbReference type="EMBL" id="JBHUDL010000005">
    <property type="protein sequence ID" value="MFD1632921.1"/>
    <property type="molecule type" value="Genomic_DNA"/>
</dbReference>
<evidence type="ECO:0000313" key="2">
    <source>
        <dbReference type="EMBL" id="MFD1632921.1"/>
    </source>
</evidence>
<protein>
    <submittedName>
        <fullName evidence="2">DUF6498-containing protein</fullName>
    </submittedName>
</protein>
<dbReference type="InterPro" id="IPR045466">
    <property type="entry name" value="DUF6498"/>
</dbReference>
<keyword evidence="3" id="KW-1185">Reference proteome</keyword>
<feature type="transmembrane region" description="Helical" evidence="1">
    <location>
        <begin position="257"/>
        <end position="286"/>
    </location>
</feature>
<reference evidence="2 3" key="1">
    <citation type="journal article" date="2019" name="Int. J. Syst. Evol. Microbiol.">
        <title>The Global Catalogue of Microorganisms (GCM) 10K type strain sequencing project: providing services to taxonomists for standard genome sequencing and annotation.</title>
        <authorList>
            <consortium name="The Broad Institute Genomics Platform"/>
            <consortium name="The Broad Institute Genome Sequencing Center for Infectious Disease"/>
            <person name="Wu L."/>
            <person name="Ma J."/>
        </authorList>
    </citation>
    <scope>NUCLEOTIDE SEQUENCE [LARGE SCALE GENOMIC DNA]</scope>
    <source>
        <strain evidence="2 3">CGMCC 1.10594</strain>
    </source>
</reference>
<feature type="transmembrane region" description="Helical" evidence="1">
    <location>
        <begin position="406"/>
        <end position="427"/>
    </location>
</feature>
<dbReference type="AlphaFoldDB" id="A0ABD6CVL1"/>
<keyword evidence="1" id="KW-0812">Transmembrane</keyword>
<feature type="transmembrane region" description="Helical" evidence="1">
    <location>
        <begin position="100"/>
        <end position="123"/>
    </location>
</feature>
<evidence type="ECO:0000256" key="1">
    <source>
        <dbReference type="SAM" id="Phobius"/>
    </source>
</evidence>
<name>A0ABD6CVL1_9EURY</name>
<feature type="transmembrane region" description="Helical" evidence="1">
    <location>
        <begin position="12"/>
        <end position="34"/>
    </location>
</feature>
<feature type="transmembrane region" description="Helical" evidence="1">
    <location>
        <begin position="292"/>
        <end position="313"/>
    </location>
</feature>
<comment type="caution">
    <text evidence="2">The sequence shown here is derived from an EMBL/GenBank/DDBJ whole genome shotgun (WGS) entry which is preliminary data.</text>
</comment>
<proteinExistence type="predicted"/>
<feature type="transmembrane region" description="Helical" evidence="1">
    <location>
        <begin position="433"/>
        <end position="459"/>
    </location>
</feature>
<dbReference type="RefSeq" id="WP_256406593.1">
    <property type="nucleotide sequence ID" value="NZ_CP187152.1"/>
</dbReference>
<accession>A0ABD6CVL1</accession>
<dbReference type="Proteomes" id="UP001597075">
    <property type="component" value="Unassembled WGS sequence"/>
</dbReference>
<organism evidence="2 3">
    <name type="scientific">Haloplanus ruber</name>
    <dbReference type="NCBI Taxonomy" id="869892"/>
    <lineage>
        <taxon>Archaea</taxon>
        <taxon>Methanobacteriati</taxon>
        <taxon>Methanobacteriota</taxon>
        <taxon>Stenosarchaea group</taxon>
        <taxon>Halobacteria</taxon>
        <taxon>Halobacteriales</taxon>
        <taxon>Haloferacaceae</taxon>
        <taxon>Haloplanus</taxon>
    </lineage>
</organism>
<sequence length="462" mass="49756">MRVRPPTRWERHRVGSVAAVANFVPLVGVLTLGWDVYSLLLLYWIEGLVTVLLAAAKALFAERGSPGVPDIEPLHELREKRGGWRPTSWLPAIYPRNIPFAASILGVWAGAVLPVSVLFWLVVAPVIRPSLSLFVSGAGLVVTQGYEFRSDYLAEREYTEVSAQEILREPVQLGVVILTLGLVASAGTRPGGLFLLTGIVVVKTTTSVYRVVTDHTELPVPAIFEQTFHEDNGEPLPDIDAPDGPVRGRVSVDATPVLLGSLPMVAFGFAHRSTFVALIGLTFAVLTGGSVWLVPWLVFVFVVAGARIGSYYLRYGTIEYRRYAEELVAYDTALGAVQWTAPVDSATFSIRNAIPNRLLDTGTLDISGVDPDGRNAQLGPVADLDATIETLELPVADPTRPERDSAVIASGLVLALCFLAVPVGLAFSPKVGTAQLIGLSIGVGPIFLLPVVLMIWVALRRI</sequence>
<feature type="transmembrane region" description="Helical" evidence="1">
    <location>
        <begin position="40"/>
        <end position="60"/>
    </location>
</feature>
<gene>
    <name evidence="2" type="ORF">ACFSBJ_04105</name>
</gene>
<keyword evidence="1" id="KW-1133">Transmembrane helix</keyword>
<keyword evidence="1" id="KW-0472">Membrane</keyword>